<reference evidence="6 7" key="1">
    <citation type="journal article" date="2007" name="Nature">
        <title>Evolution of genes and genomes on the Drosophila phylogeny.</title>
        <authorList>
            <consortium name="Drosophila 12 Genomes Consortium"/>
            <person name="Clark A.G."/>
            <person name="Eisen M.B."/>
            <person name="Smith D.R."/>
            <person name="Bergman C.M."/>
            <person name="Oliver B."/>
            <person name="Markow T.A."/>
            <person name="Kaufman T.C."/>
            <person name="Kellis M."/>
            <person name="Gelbart W."/>
            <person name="Iyer V.N."/>
            <person name="Pollard D.A."/>
            <person name="Sackton T.B."/>
            <person name="Larracuente A.M."/>
            <person name="Singh N.D."/>
            <person name="Abad J.P."/>
            <person name="Abt D.N."/>
            <person name="Adryan B."/>
            <person name="Aguade M."/>
            <person name="Akashi H."/>
            <person name="Anderson W.W."/>
            <person name="Aquadro C.F."/>
            <person name="Ardell D.H."/>
            <person name="Arguello R."/>
            <person name="Artieri C.G."/>
            <person name="Barbash D.A."/>
            <person name="Barker D."/>
            <person name="Barsanti P."/>
            <person name="Batterham P."/>
            <person name="Batzoglou S."/>
            <person name="Begun D."/>
            <person name="Bhutkar A."/>
            <person name="Blanco E."/>
            <person name="Bosak S.A."/>
            <person name="Bradley R.K."/>
            <person name="Brand A.D."/>
            <person name="Brent M.R."/>
            <person name="Brooks A.N."/>
            <person name="Brown R.H."/>
            <person name="Butlin R.K."/>
            <person name="Caggese C."/>
            <person name="Calvi B.R."/>
            <person name="Bernardo de Carvalho A."/>
            <person name="Caspi A."/>
            <person name="Castrezana S."/>
            <person name="Celniker S.E."/>
            <person name="Chang J.L."/>
            <person name="Chapple C."/>
            <person name="Chatterji S."/>
            <person name="Chinwalla A."/>
            <person name="Civetta A."/>
            <person name="Clifton S.W."/>
            <person name="Comeron J.M."/>
            <person name="Costello J.C."/>
            <person name="Coyne J.A."/>
            <person name="Daub J."/>
            <person name="David R.G."/>
            <person name="Delcher A.L."/>
            <person name="Delehaunty K."/>
            <person name="Do C.B."/>
            <person name="Ebling H."/>
            <person name="Edwards K."/>
            <person name="Eickbush T."/>
            <person name="Evans J.D."/>
            <person name="Filipski A."/>
            <person name="Findeiss S."/>
            <person name="Freyhult E."/>
            <person name="Fulton L."/>
            <person name="Fulton R."/>
            <person name="Garcia A.C."/>
            <person name="Gardiner A."/>
            <person name="Garfield D.A."/>
            <person name="Garvin B.E."/>
            <person name="Gibson G."/>
            <person name="Gilbert D."/>
            <person name="Gnerre S."/>
            <person name="Godfrey J."/>
            <person name="Good R."/>
            <person name="Gotea V."/>
            <person name="Gravely B."/>
            <person name="Greenberg A.J."/>
            <person name="Griffiths-Jones S."/>
            <person name="Gross S."/>
            <person name="Guigo R."/>
            <person name="Gustafson E.A."/>
            <person name="Haerty W."/>
            <person name="Hahn M.W."/>
            <person name="Halligan D.L."/>
            <person name="Halpern A.L."/>
            <person name="Halter G.M."/>
            <person name="Han M.V."/>
            <person name="Heger A."/>
            <person name="Hillier L."/>
            <person name="Hinrichs A.S."/>
            <person name="Holmes I."/>
            <person name="Hoskins R.A."/>
            <person name="Hubisz M.J."/>
            <person name="Hultmark D."/>
            <person name="Huntley M.A."/>
            <person name="Jaffe D.B."/>
            <person name="Jagadeeshan S."/>
            <person name="Jeck W.R."/>
            <person name="Johnson J."/>
            <person name="Jones C.D."/>
            <person name="Jordan W.C."/>
            <person name="Karpen G.H."/>
            <person name="Kataoka E."/>
            <person name="Keightley P.D."/>
            <person name="Kheradpour P."/>
            <person name="Kirkness E.F."/>
            <person name="Koerich L.B."/>
            <person name="Kristiansen K."/>
            <person name="Kudrna D."/>
            <person name="Kulathinal R.J."/>
            <person name="Kumar S."/>
            <person name="Kwok R."/>
            <person name="Lander E."/>
            <person name="Langley C.H."/>
            <person name="Lapoint R."/>
            <person name="Lazzaro B.P."/>
            <person name="Lee S.J."/>
            <person name="Levesque L."/>
            <person name="Li R."/>
            <person name="Lin C.F."/>
            <person name="Lin M.F."/>
            <person name="Lindblad-Toh K."/>
            <person name="Llopart A."/>
            <person name="Long M."/>
            <person name="Low L."/>
            <person name="Lozovsky E."/>
            <person name="Lu J."/>
            <person name="Luo M."/>
            <person name="Machado C.A."/>
            <person name="Makalowski W."/>
            <person name="Marzo M."/>
            <person name="Matsuda M."/>
            <person name="Matzkin L."/>
            <person name="McAllister B."/>
            <person name="McBride C.S."/>
            <person name="McKernan B."/>
            <person name="McKernan K."/>
            <person name="Mendez-Lago M."/>
            <person name="Minx P."/>
            <person name="Mollenhauer M.U."/>
            <person name="Montooth K."/>
            <person name="Mount S.M."/>
            <person name="Mu X."/>
            <person name="Myers E."/>
            <person name="Negre B."/>
            <person name="Newfeld S."/>
            <person name="Nielsen R."/>
            <person name="Noor M.A."/>
            <person name="O'Grady P."/>
            <person name="Pachter L."/>
            <person name="Papaceit M."/>
            <person name="Parisi M.J."/>
            <person name="Parisi M."/>
            <person name="Parts L."/>
            <person name="Pedersen J.S."/>
            <person name="Pesole G."/>
            <person name="Phillippy A.M."/>
            <person name="Ponting C.P."/>
            <person name="Pop M."/>
            <person name="Porcelli D."/>
            <person name="Powell J.R."/>
            <person name="Prohaska S."/>
            <person name="Pruitt K."/>
            <person name="Puig M."/>
            <person name="Quesneville H."/>
            <person name="Ram K.R."/>
            <person name="Rand D."/>
            <person name="Rasmussen M.D."/>
            <person name="Reed L.K."/>
            <person name="Reenan R."/>
            <person name="Reily A."/>
            <person name="Remington K.A."/>
            <person name="Rieger T.T."/>
            <person name="Ritchie M.G."/>
            <person name="Robin C."/>
            <person name="Rogers Y.H."/>
            <person name="Rohde C."/>
            <person name="Rozas J."/>
            <person name="Rubenfield M.J."/>
            <person name="Ruiz A."/>
            <person name="Russo S."/>
            <person name="Salzberg S.L."/>
            <person name="Sanchez-Gracia A."/>
            <person name="Saranga D.J."/>
            <person name="Sato H."/>
            <person name="Schaeffer S.W."/>
            <person name="Schatz M.C."/>
            <person name="Schlenke T."/>
            <person name="Schwartz R."/>
            <person name="Segarra C."/>
            <person name="Singh R.S."/>
            <person name="Sirot L."/>
            <person name="Sirota M."/>
            <person name="Sisneros N.B."/>
            <person name="Smith C.D."/>
            <person name="Smith T.F."/>
            <person name="Spieth J."/>
            <person name="Stage D.E."/>
            <person name="Stark A."/>
            <person name="Stephan W."/>
            <person name="Strausberg R.L."/>
            <person name="Strempel S."/>
            <person name="Sturgill D."/>
            <person name="Sutton G."/>
            <person name="Sutton G.G."/>
            <person name="Tao W."/>
            <person name="Teichmann S."/>
            <person name="Tobari Y.N."/>
            <person name="Tomimura Y."/>
            <person name="Tsolas J.M."/>
            <person name="Valente V.L."/>
            <person name="Venter E."/>
            <person name="Venter J.C."/>
            <person name="Vicario S."/>
            <person name="Vieira F.G."/>
            <person name="Vilella A.J."/>
            <person name="Villasante A."/>
            <person name="Walenz B."/>
            <person name="Wang J."/>
            <person name="Wasserman M."/>
            <person name="Watts T."/>
            <person name="Wilson D."/>
            <person name="Wilson R.K."/>
            <person name="Wing R.A."/>
            <person name="Wolfner M.F."/>
            <person name="Wong A."/>
            <person name="Wong G.K."/>
            <person name="Wu C.I."/>
            <person name="Wu G."/>
            <person name="Yamamoto D."/>
            <person name="Yang H.P."/>
            <person name="Yang S.P."/>
            <person name="Yorke J.A."/>
            <person name="Yoshida K."/>
            <person name="Zdobnov E."/>
            <person name="Zhang P."/>
            <person name="Zhang Y."/>
            <person name="Zimin A.V."/>
            <person name="Baldwin J."/>
            <person name="Abdouelleil A."/>
            <person name="Abdulkadir J."/>
            <person name="Abebe A."/>
            <person name="Abera B."/>
            <person name="Abreu J."/>
            <person name="Acer S.C."/>
            <person name="Aftuck L."/>
            <person name="Alexander A."/>
            <person name="An P."/>
            <person name="Anderson E."/>
            <person name="Anderson S."/>
            <person name="Arachi H."/>
            <person name="Azer M."/>
            <person name="Bachantsang P."/>
            <person name="Barry A."/>
            <person name="Bayul T."/>
            <person name="Berlin A."/>
            <person name="Bessette D."/>
            <person name="Bloom T."/>
            <person name="Blye J."/>
            <person name="Boguslavskiy L."/>
            <person name="Bonnet C."/>
            <person name="Boukhgalter B."/>
            <person name="Bourzgui I."/>
            <person name="Brown A."/>
            <person name="Cahill P."/>
            <person name="Channer S."/>
            <person name="Cheshatsang Y."/>
            <person name="Chuda L."/>
            <person name="Citroen M."/>
            <person name="Collymore A."/>
            <person name="Cooke P."/>
            <person name="Costello M."/>
            <person name="D'Aco K."/>
            <person name="Daza R."/>
            <person name="De Haan G."/>
            <person name="DeGray S."/>
            <person name="DeMaso C."/>
            <person name="Dhargay N."/>
            <person name="Dooley K."/>
            <person name="Dooley E."/>
            <person name="Doricent M."/>
            <person name="Dorje P."/>
            <person name="Dorjee K."/>
            <person name="Dupes A."/>
            <person name="Elong R."/>
            <person name="Falk J."/>
            <person name="Farina A."/>
            <person name="Faro S."/>
            <person name="Ferguson D."/>
            <person name="Fisher S."/>
            <person name="Foley C.D."/>
            <person name="Franke A."/>
            <person name="Friedrich D."/>
            <person name="Gadbois L."/>
            <person name="Gearin G."/>
            <person name="Gearin C.R."/>
            <person name="Giannoukos G."/>
            <person name="Goode T."/>
            <person name="Graham J."/>
            <person name="Grandbois E."/>
            <person name="Grewal S."/>
            <person name="Gyaltsen K."/>
            <person name="Hafez N."/>
            <person name="Hagos B."/>
            <person name="Hall J."/>
            <person name="Henson C."/>
            <person name="Hollinger A."/>
            <person name="Honan T."/>
            <person name="Huard M.D."/>
            <person name="Hughes L."/>
            <person name="Hurhula B."/>
            <person name="Husby M.E."/>
            <person name="Kamat A."/>
            <person name="Kanga B."/>
            <person name="Kashin S."/>
            <person name="Khazanovich D."/>
            <person name="Kisner P."/>
            <person name="Lance K."/>
            <person name="Lara M."/>
            <person name="Lee W."/>
            <person name="Lennon N."/>
            <person name="Letendre F."/>
            <person name="LeVine R."/>
            <person name="Lipovsky A."/>
            <person name="Liu X."/>
            <person name="Liu J."/>
            <person name="Liu S."/>
            <person name="Lokyitsang T."/>
            <person name="Lokyitsang Y."/>
            <person name="Lubonja R."/>
            <person name="Lui A."/>
            <person name="MacDonald P."/>
            <person name="Magnisalis V."/>
            <person name="Maru K."/>
            <person name="Matthews C."/>
            <person name="McCusker W."/>
            <person name="McDonough S."/>
            <person name="Mehta T."/>
            <person name="Meldrim J."/>
            <person name="Meneus L."/>
            <person name="Mihai O."/>
            <person name="Mihalev A."/>
            <person name="Mihova T."/>
            <person name="Mittelman R."/>
            <person name="Mlenga V."/>
            <person name="Montmayeur A."/>
            <person name="Mulrain L."/>
            <person name="Navidi A."/>
            <person name="Naylor J."/>
            <person name="Negash T."/>
            <person name="Nguyen T."/>
            <person name="Nguyen N."/>
            <person name="Nicol R."/>
            <person name="Norbu C."/>
            <person name="Norbu N."/>
            <person name="Novod N."/>
            <person name="O'Neill B."/>
            <person name="Osman S."/>
            <person name="Markiewicz E."/>
            <person name="Oyono O.L."/>
            <person name="Patti C."/>
            <person name="Phunkhang P."/>
            <person name="Pierre F."/>
            <person name="Priest M."/>
            <person name="Raghuraman S."/>
            <person name="Rege F."/>
            <person name="Reyes R."/>
            <person name="Rise C."/>
            <person name="Rogov P."/>
            <person name="Ross K."/>
            <person name="Ryan E."/>
            <person name="Settipalli S."/>
            <person name="Shea T."/>
            <person name="Sherpa N."/>
            <person name="Shi L."/>
            <person name="Shih D."/>
            <person name="Sparrow T."/>
            <person name="Spaulding J."/>
            <person name="Stalker J."/>
            <person name="Stange-Thomann N."/>
            <person name="Stavropoulos S."/>
            <person name="Stone C."/>
            <person name="Strader C."/>
            <person name="Tesfaye S."/>
            <person name="Thomson T."/>
            <person name="Thoulutsang Y."/>
            <person name="Thoulutsang D."/>
            <person name="Topham K."/>
            <person name="Topping I."/>
            <person name="Tsamla T."/>
            <person name="Vassiliev H."/>
            <person name="Vo A."/>
            <person name="Wangchuk T."/>
            <person name="Wangdi T."/>
            <person name="Weiand M."/>
            <person name="Wilkinson J."/>
            <person name="Wilson A."/>
            <person name="Yadav S."/>
            <person name="Young G."/>
            <person name="Yu Q."/>
            <person name="Zembek L."/>
            <person name="Zhong D."/>
            <person name="Zimmer A."/>
            <person name="Zwirko Z."/>
            <person name="Jaffe D.B."/>
            <person name="Alvarez P."/>
            <person name="Brockman W."/>
            <person name="Butler J."/>
            <person name="Chin C."/>
            <person name="Gnerre S."/>
            <person name="Grabherr M."/>
            <person name="Kleber M."/>
            <person name="Mauceli E."/>
            <person name="MacCallum I."/>
        </authorList>
    </citation>
    <scope>NUCLEOTIDE SEQUENCE [LARGE SCALE GENOMIC DNA]</scope>
    <source>
        <strain evidence="7">Tucson 14030-0811.24</strain>
    </source>
</reference>
<dbReference type="PANTHER" id="PTHR12446">
    <property type="entry name" value="TESMIN/TSO1-RELATED"/>
    <property type="match status" value="1"/>
</dbReference>
<dbReference type="InterPro" id="IPR028307">
    <property type="entry name" value="Lin-54_fam"/>
</dbReference>
<dbReference type="SMART" id="SM01114">
    <property type="entry name" value="CXC"/>
    <property type="match status" value="2"/>
</dbReference>
<dbReference type="Pfam" id="PF03638">
    <property type="entry name" value="TCR"/>
    <property type="match status" value="2"/>
</dbReference>
<evidence type="ECO:0000256" key="1">
    <source>
        <dbReference type="ARBA" id="ARBA00004123"/>
    </source>
</evidence>
<dbReference type="GO" id="GO:0005634">
    <property type="term" value="C:nucleus"/>
    <property type="evidence" value="ECO:0007669"/>
    <property type="project" value="UniProtKB-SubCell"/>
</dbReference>
<comment type="similarity">
    <text evidence="2">Belongs to the lin-54 family.</text>
</comment>
<keyword evidence="7" id="KW-1185">Reference proteome</keyword>
<organism evidence="6 7">
    <name type="scientific">Drosophila willistoni</name>
    <name type="common">Fruit fly</name>
    <dbReference type="NCBI Taxonomy" id="7260"/>
    <lineage>
        <taxon>Eukaryota</taxon>
        <taxon>Metazoa</taxon>
        <taxon>Ecdysozoa</taxon>
        <taxon>Arthropoda</taxon>
        <taxon>Hexapoda</taxon>
        <taxon>Insecta</taxon>
        <taxon>Pterygota</taxon>
        <taxon>Neoptera</taxon>
        <taxon>Endopterygota</taxon>
        <taxon>Diptera</taxon>
        <taxon>Brachycera</taxon>
        <taxon>Muscomorpha</taxon>
        <taxon>Ephydroidea</taxon>
        <taxon>Drosophilidae</taxon>
        <taxon>Drosophila</taxon>
        <taxon>Sophophora</taxon>
    </lineage>
</organism>
<dbReference type="InParanoid" id="B4MS86"/>
<dbReference type="FunCoup" id="B4MS86">
    <property type="interactions" value="1667"/>
</dbReference>
<evidence type="ECO:0000313" key="7">
    <source>
        <dbReference type="Proteomes" id="UP000007798"/>
    </source>
</evidence>
<dbReference type="PROSITE" id="PS51634">
    <property type="entry name" value="CRC"/>
    <property type="match status" value="1"/>
</dbReference>
<evidence type="ECO:0000313" key="6">
    <source>
        <dbReference type="EMBL" id="EDW74975.2"/>
    </source>
</evidence>
<dbReference type="KEGG" id="dwi:6640687"/>
<evidence type="ECO:0000259" key="5">
    <source>
        <dbReference type="PROSITE" id="PS51634"/>
    </source>
</evidence>
<dbReference type="Proteomes" id="UP000007798">
    <property type="component" value="Unassembled WGS sequence"/>
</dbReference>
<protein>
    <recommendedName>
        <fullName evidence="5">CRC domain-containing protein</fullName>
    </recommendedName>
</protein>
<feature type="region of interest" description="Disordered" evidence="4">
    <location>
        <begin position="366"/>
        <end position="398"/>
    </location>
</feature>
<feature type="compositionally biased region" description="Basic and acidic residues" evidence="4">
    <location>
        <begin position="919"/>
        <end position="931"/>
    </location>
</feature>
<dbReference type="AlphaFoldDB" id="B4MS86"/>
<feature type="region of interest" description="Disordered" evidence="4">
    <location>
        <begin position="421"/>
        <end position="456"/>
    </location>
</feature>
<evidence type="ECO:0000256" key="2">
    <source>
        <dbReference type="ARBA" id="ARBA00007267"/>
    </source>
</evidence>
<keyword evidence="3" id="KW-0539">Nucleus</keyword>
<dbReference type="InterPro" id="IPR033467">
    <property type="entry name" value="Tesmin/TSO1-like_CXC"/>
</dbReference>
<comment type="subcellular location">
    <subcellularLocation>
        <location evidence="1">Nucleus</location>
    </subcellularLocation>
</comment>
<proteinExistence type="inferred from homology"/>
<dbReference type="STRING" id="7260.B4MS86"/>
<dbReference type="OrthoDB" id="6283463at2759"/>
<name>B4MS86_DROWI</name>
<feature type="region of interest" description="Disordered" evidence="4">
    <location>
        <begin position="515"/>
        <end position="556"/>
    </location>
</feature>
<sequence length="931" mass="97976">MDSHLDSSDDNKPLPELSFEDFMDPEPETSGQHMEIESYTGDTSQEDDSEGDGEGQHDANDSLNTPQFKKTVVQILEDKRITAGTGAGGVFKTHAIKVVTAGANSAAKSQSSDIRILNSSLKPVGQSAASTPLKIGSTSIASTSSPRQLGGVTMTQFKTADGRVLYLKKAPAAGTGGVVAGKASVSPAAKVGTAGNTPGTSTGTAIRRVVNTTGIQKAVLAKGMTVAGTGLVKAAVPSGSSATAITIKGITPLAAETNVTGAPSPPASSGTKIQVVRTADGKLIKLGQNNNSPVVLNTKAPISGASATSTPSSNMIINKSASGQVVIKPSPTSSSAAASNVPGKMVVQSGGGTQIMVSTKNIIKLSPKPGATSTVTQTQVQNTPSSSSTTTPTSGMRTIQLSGKSGVQFVRVMTNNKSLTTAKSAAASTPSQKQVPQSSSASPAVTSSTPVGNTNKIVMRTMGGSIVPLPSMKTLVPKRALGANSITAATPNNQESLRKHRLNDLNVQLKNLGNVEASDSSDAGPDTKKPRFSQPSPIQRVLVKEGGPNTSSSSAATQPKKIYNLVKSAGPNGSVKYVICNSNVARSSMSPMRRGYTGYVRTDGKLCRTLVNSGSGTTGVTNLKQLGNNLPNAKALQAQAQIRQRARQQHLQQLQKAKPQLKGSQLNQSANVKPVPAPANKPNFEILKPPSSAASTPAVDAQLNLASRRKHCNCSKSQCLKLYCDCFANGEFCKDCTCKDCFNNLDNEVEREKAIRSCLDRNPSAFKPKITAPASGDMRLHNKGCNCKRSGCLKNYCECYEAKIPCSSMCKCVGCRNMEDRPDVDMDSLDSLLGVRKPNKPKDETATKKHDIRSNLYLTDDVIEATIMCMISRILMHEKQNMPIEATEREVMEELGESLNQIITFAKEKNENNTTTTSRLDDTTKTTKTDA</sequence>
<feature type="compositionally biased region" description="Acidic residues" evidence="4">
    <location>
        <begin position="18"/>
        <end position="27"/>
    </location>
</feature>
<feature type="compositionally biased region" description="Low complexity" evidence="4">
    <location>
        <begin position="372"/>
        <end position="394"/>
    </location>
</feature>
<dbReference type="PANTHER" id="PTHR12446:SF34">
    <property type="entry name" value="PROTEIN LIN-54 HOMOLOG"/>
    <property type="match status" value="1"/>
</dbReference>
<accession>B4MS86</accession>
<gene>
    <name evidence="6" type="primary">Dwil\GK15963</name>
    <name evidence="6" type="ORF">Dwil_GK15963</name>
</gene>
<evidence type="ECO:0000256" key="4">
    <source>
        <dbReference type="SAM" id="MobiDB-lite"/>
    </source>
</evidence>
<dbReference type="GO" id="GO:0006355">
    <property type="term" value="P:regulation of DNA-templated transcription"/>
    <property type="evidence" value="ECO:0007669"/>
    <property type="project" value="TreeGrafter"/>
</dbReference>
<feature type="compositionally biased region" description="Acidic residues" evidence="4">
    <location>
        <begin position="44"/>
        <end position="53"/>
    </location>
</feature>
<dbReference type="EMBL" id="CH963850">
    <property type="protein sequence ID" value="EDW74975.2"/>
    <property type="molecule type" value="Genomic_DNA"/>
</dbReference>
<feature type="compositionally biased region" description="Basic and acidic residues" evidence="4">
    <location>
        <begin position="1"/>
        <end position="13"/>
    </location>
</feature>
<dbReference type="eggNOG" id="KOG1171">
    <property type="taxonomic scope" value="Eukaryota"/>
</dbReference>
<evidence type="ECO:0000256" key="3">
    <source>
        <dbReference type="ARBA" id="ARBA00023242"/>
    </source>
</evidence>
<feature type="region of interest" description="Disordered" evidence="4">
    <location>
        <begin position="910"/>
        <end position="931"/>
    </location>
</feature>
<feature type="domain" description="CRC" evidence="5">
    <location>
        <begin position="708"/>
        <end position="820"/>
    </location>
</feature>
<feature type="region of interest" description="Disordered" evidence="4">
    <location>
        <begin position="1"/>
        <end position="66"/>
    </location>
</feature>
<dbReference type="HOGENOM" id="CLU_464835_0_0_1"/>
<feature type="compositionally biased region" description="Low complexity" evidence="4">
    <location>
        <begin position="421"/>
        <end position="451"/>
    </location>
</feature>
<dbReference type="InterPro" id="IPR005172">
    <property type="entry name" value="CRC"/>
</dbReference>